<proteinExistence type="predicted"/>
<protein>
    <submittedName>
        <fullName evidence="1">Uncharacterized protein</fullName>
    </submittedName>
</protein>
<keyword evidence="1" id="KW-0614">Plasmid</keyword>
<geneLocation type="plasmid" evidence="1 2">
    <name>pSMR1-1</name>
</geneLocation>
<dbReference type="KEGG" id="spse:SULPSESMR1_05019"/>
<reference evidence="1 2" key="1">
    <citation type="submission" date="2017-07" db="EMBL/GenBank/DDBJ databases">
        <title>Genome Sequence of Sulfitobacter pseudonitzschiae Strain SMR1 Isolated from a culture of the Diatom Skeletonema marinoi.</title>
        <authorList>
            <person name="Topel M."/>
            <person name="Pinder M.I.M."/>
            <person name="Johansson O.N."/>
            <person name="Kourtchenko O."/>
            <person name="Godhe A."/>
            <person name="Clarke A.K."/>
        </authorList>
    </citation>
    <scope>NUCLEOTIDE SEQUENCE [LARGE SCALE GENOMIC DNA]</scope>
    <source>
        <strain evidence="1 2">SMR1</strain>
        <plasmid evidence="1 2">pSMR1-1</plasmid>
    </source>
</reference>
<dbReference type="EMBL" id="CP022416">
    <property type="protein sequence ID" value="ASM74709.1"/>
    <property type="molecule type" value="Genomic_DNA"/>
</dbReference>
<gene>
    <name evidence="1" type="ORF">SULPSESMR1_05019</name>
</gene>
<accession>A0A221K6T9</accession>
<sequence>MIEGQGAYERTHVCTIDYVARMLGEDAELLEAIIYNDDNLTYGNIVSVYVGPDETATALTDDGIEELTDMIRAARITNKTWHEFLDDFVDDTDLVARIKAKSPR</sequence>
<evidence type="ECO:0000313" key="1">
    <source>
        <dbReference type="EMBL" id="ASM74709.1"/>
    </source>
</evidence>
<evidence type="ECO:0000313" key="2">
    <source>
        <dbReference type="Proteomes" id="UP000199754"/>
    </source>
</evidence>
<dbReference type="Proteomes" id="UP000199754">
    <property type="component" value="Plasmid pSMR1-1"/>
</dbReference>
<organism evidence="1 2">
    <name type="scientific">Pseudosulfitobacter pseudonitzschiae</name>
    <dbReference type="NCBI Taxonomy" id="1402135"/>
    <lineage>
        <taxon>Bacteria</taxon>
        <taxon>Pseudomonadati</taxon>
        <taxon>Pseudomonadota</taxon>
        <taxon>Alphaproteobacteria</taxon>
        <taxon>Rhodobacterales</taxon>
        <taxon>Roseobacteraceae</taxon>
        <taxon>Pseudosulfitobacter</taxon>
    </lineage>
</organism>
<name>A0A221K6T9_9RHOB</name>
<dbReference type="AlphaFoldDB" id="A0A221K6T9"/>
<keyword evidence="2" id="KW-1185">Reference proteome</keyword>